<gene>
    <name evidence="2" type="ORF">GCM10011358_22070</name>
</gene>
<accession>A0ABQ1QPH9</accession>
<feature type="transmembrane region" description="Helical" evidence="1">
    <location>
        <begin position="6"/>
        <end position="24"/>
    </location>
</feature>
<protein>
    <recommendedName>
        <fullName evidence="4">Short-chain dehydrogenase</fullName>
    </recommendedName>
</protein>
<keyword evidence="1" id="KW-0812">Transmembrane</keyword>
<evidence type="ECO:0000313" key="3">
    <source>
        <dbReference type="Proteomes" id="UP000617355"/>
    </source>
</evidence>
<keyword evidence="1" id="KW-1133">Transmembrane helix</keyword>
<evidence type="ECO:0000256" key="1">
    <source>
        <dbReference type="SAM" id="Phobius"/>
    </source>
</evidence>
<dbReference type="RefSeq" id="WP_188527705.1">
    <property type="nucleotide sequence ID" value="NZ_BMGI01000003.1"/>
</dbReference>
<sequence>MYFKLITLFLVAMMVLAFFGKLRFPGQKRIAQMKCPKCGRYRIGKGPCPCEKKG</sequence>
<evidence type="ECO:0000313" key="2">
    <source>
        <dbReference type="EMBL" id="GGD37880.1"/>
    </source>
</evidence>
<keyword evidence="3" id="KW-1185">Reference proteome</keyword>
<reference evidence="3" key="1">
    <citation type="journal article" date="2019" name="Int. J. Syst. Evol. Microbiol.">
        <title>The Global Catalogue of Microorganisms (GCM) 10K type strain sequencing project: providing services to taxonomists for standard genome sequencing and annotation.</title>
        <authorList>
            <consortium name="The Broad Institute Genomics Platform"/>
            <consortium name="The Broad Institute Genome Sequencing Center for Infectious Disease"/>
            <person name="Wu L."/>
            <person name="Ma J."/>
        </authorList>
    </citation>
    <scope>NUCLEOTIDE SEQUENCE [LARGE SCALE GENOMIC DNA]</scope>
    <source>
        <strain evidence="3">CGMCC 1.12922</strain>
    </source>
</reference>
<organism evidence="2 3">
    <name type="scientific">Sinisalibacter lacisalsi</name>
    <dbReference type="NCBI Taxonomy" id="1526570"/>
    <lineage>
        <taxon>Bacteria</taxon>
        <taxon>Pseudomonadati</taxon>
        <taxon>Pseudomonadota</taxon>
        <taxon>Alphaproteobacteria</taxon>
        <taxon>Rhodobacterales</taxon>
        <taxon>Roseobacteraceae</taxon>
        <taxon>Sinisalibacter</taxon>
    </lineage>
</organism>
<proteinExistence type="predicted"/>
<name>A0ABQ1QPH9_9RHOB</name>
<evidence type="ECO:0008006" key="4">
    <source>
        <dbReference type="Google" id="ProtNLM"/>
    </source>
</evidence>
<comment type="caution">
    <text evidence="2">The sequence shown here is derived from an EMBL/GenBank/DDBJ whole genome shotgun (WGS) entry which is preliminary data.</text>
</comment>
<keyword evidence="1" id="KW-0472">Membrane</keyword>
<dbReference type="EMBL" id="BMGI01000003">
    <property type="protein sequence ID" value="GGD37880.1"/>
    <property type="molecule type" value="Genomic_DNA"/>
</dbReference>
<dbReference type="Proteomes" id="UP000617355">
    <property type="component" value="Unassembled WGS sequence"/>
</dbReference>